<dbReference type="Pfam" id="PF07631">
    <property type="entry name" value="PSD4"/>
    <property type="match status" value="1"/>
</dbReference>
<evidence type="ECO:0000313" key="7">
    <source>
        <dbReference type="EMBL" id="BCX46500.1"/>
    </source>
</evidence>
<protein>
    <recommendedName>
        <fullName evidence="9">DUF1592 domain-containing protein</fullName>
    </recommendedName>
</protein>
<dbReference type="InterPro" id="IPR013043">
    <property type="entry name" value="DUF1595"/>
</dbReference>
<feature type="domain" description="DUF1585" evidence="1">
    <location>
        <begin position="538"/>
        <end position="608"/>
    </location>
</feature>
<dbReference type="RefSeq" id="WP_338688159.1">
    <property type="nucleotide sequence ID" value="NZ_AP024702.1"/>
</dbReference>
<dbReference type="Pfam" id="PF07626">
    <property type="entry name" value="PSD3"/>
    <property type="match status" value="1"/>
</dbReference>
<dbReference type="Pfam" id="PF07637">
    <property type="entry name" value="PSD5"/>
    <property type="match status" value="1"/>
</dbReference>
<evidence type="ECO:0000259" key="3">
    <source>
        <dbReference type="Pfam" id="PF07627"/>
    </source>
</evidence>
<dbReference type="InterPro" id="IPR013042">
    <property type="entry name" value="DUF1592"/>
</dbReference>
<dbReference type="Pfam" id="PF07635">
    <property type="entry name" value="PSCyt1"/>
    <property type="match status" value="1"/>
</dbReference>
<dbReference type="InterPro" id="IPR013036">
    <property type="entry name" value="DUF1587"/>
</dbReference>
<dbReference type="Pfam" id="PF07624">
    <property type="entry name" value="PSD2"/>
    <property type="match status" value="1"/>
</dbReference>
<organism evidence="7 8">
    <name type="scientific">Haloferula helveola</name>
    <dbReference type="NCBI Taxonomy" id="490095"/>
    <lineage>
        <taxon>Bacteria</taxon>
        <taxon>Pseudomonadati</taxon>
        <taxon>Verrucomicrobiota</taxon>
        <taxon>Verrucomicrobiia</taxon>
        <taxon>Verrucomicrobiales</taxon>
        <taxon>Verrucomicrobiaceae</taxon>
        <taxon>Haloferula</taxon>
    </lineage>
</organism>
<dbReference type="InterPro" id="IPR013039">
    <property type="entry name" value="DUF1588"/>
</dbReference>
<sequence length="615" mass="69576">MRPLLVIALAIAAKADDFATKAVPFLEKHCYECHGANDPEGGVEVHGLTSTDSAFRHHEFLDKIAEAVRWEDMPPEEDVDELPSEDERKVFLAEIDRVRKKLAKGDFPRKAGRPTIRRLNRDEYSYTVRDLFGVDFLAGQGFPADGAGGSGFNNTGDALFVPPVLLEKYLGASRKVVKSLYGSPKDLDKILLSRPDDKKPPEQAARENLTIHGSLAFRRRITDEETDRFIKLFKTAKERGDSFEEAMRAPLQALLVHPSFLFRVEHDEPGKAEWRLNDFELAVRLSYFLWASMPDRELFRLADEGKLSQPEVLRQQTLRMLDDPRIEFFARHFGGQWLGFDELRETANPDTDRYPEFTPSLRVAMYRESVDFLKHVIRNNRPVLELIDADYTFLNSELARLYGVPGVSGDEMRMVRLKDRNRGGVIGQASILTATSMPLRTSPVKRGVWILDNLLGTPPPPPPQNAGVLPADDRSAEGLSFRKQLELHRDKAGCSGCHSKIDPLGFGLENFDAIGRWRDKDVNGQPVDSLAVMPGDITFSTPAELKDLLLTSDDLFLKNIARRMLSYALGRQLEYYDEPVITELVDRLRKDKLKARSLVLAIVESHPFQHRSATR</sequence>
<proteinExistence type="predicted"/>
<dbReference type="InterPro" id="IPR011429">
    <property type="entry name" value="Cyt_c_Planctomycete-type"/>
</dbReference>
<evidence type="ECO:0000259" key="2">
    <source>
        <dbReference type="Pfam" id="PF07626"/>
    </source>
</evidence>
<feature type="domain" description="Cytochrome C Planctomycete-type" evidence="5">
    <location>
        <begin position="30"/>
        <end position="77"/>
    </location>
</feature>
<feature type="domain" description="DUF1588" evidence="3">
    <location>
        <begin position="422"/>
        <end position="521"/>
    </location>
</feature>
<dbReference type="InterPro" id="IPR011478">
    <property type="entry name" value="DUF1585"/>
</dbReference>
<accession>A0ABN6GZ43</accession>
<feature type="domain" description="DUF1595" evidence="6">
    <location>
        <begin position="205"/>
        <end position="265"/>
    </location>
</feature>
<reference evidence="7 8" key="1">
    <citation type="submission" date="2021-06" db="EMBL/GenBank/DDBJ databases">
        <title>Complete genome of Haloferula helveola possessing various polysaccharide degrading enzymes.</title>
        <authorList>
            <person name="Takami H."/>
            <person name="Huang C."/>
            <person name="Hamasaki K."/>
        </authorList>
    </citation>
    <scope>NUCLEOTIDE SEQUENCE [LARGE SCALE GENOMIC DNA]</scope>
    <source>
        <strain evidence="7 8">CN-1</strain>
    </source>
</reference>
<evidence type="ECO:0000259" key="4">
    <source>
        <dbReference type="Pfam" id="PF07631"/>
    </source>
</evidence>
<dbReference type="Proteomes" id="UP001374893">
    <property type="component" value="Chromosome"/>
</dbReference>
<dbReference type="EMBL" id="AP024702">
    <property type="protein sequence ID" value="BCX46500.1"/>
    <property type="molecule type" value="Genomic_DNA"/>
</dbReference>
<dbReference type="Pfam" id="PF07627">
    <property type="entry name" value="PSCyt3"/>
    <property type="match status" value="1"/>
</dbReference>
<gene>
    <name evidence="7" type="ORF">HAHE_04080</name>
</gene>
<feature type="domain" description="DUF1587" evidence="2">
    <location>
        <begin position="117"/>
        <end position="179"/>
    </location>
</feature>
<evidence type="ECO:0000259" key="1">
    <source>
        <dbReference type="Pfam" id="PF07624"/>
    </source>
</evidence>
<name>A0ABN6GZ43_9BACT</name>
<evidence type="ECO:0000313" key="8">
    <source>
        <dbReference type="Proteomes" id="UP001374893"/>
    </source>
</evidence>
<feature type="domain" description="DUF1592" evidence="4">
    <location>
        <begin position="276"/>
        <end position="404"/>
    </location>
</feature>
<evidence type="ECO:0000259" key="5">
    <source>
        <dbReference type="Pfam" id="PF07635"/>
    </source>
</evidence>
<evidence type="ECO:0000259" key="6">
    <source>
        <dbReference type="Pfam" id="PF07637"/>
    </source>
</evidence>
<keyword evidence="8" id="KW-1185">Reference proteome</keyword>
<evidence type="ECO:0008006" key="9">
    <source>
        <dbReference type="Google" id="ProtNLM"/>
    </source>
</evidence>